<comment type="caution">
    <text evidence="1">The sequence shown here is derived from an EMBL/GenBank/DDBJ whole genome shotgun (WGS) entry which is preliminary data.</text>
</comment>
<evidence type="ECO:0000313" key="1">
    <source>
        <dbReference type="EMBL" id="GAX57166.1"/>
    </source>
</evidence>
<name>A0A250VSV2_STROL</name>
<proteinExistence type="predicted"/>
<reference evidence="2" key="1">
    <citation type="submission" date="2017-05" db="EMBL/GenBank/DDBJ databases">
        <title>Streptomyces olivochromogenes NBRC 3561 whole genome shotgun sequence.</title>
        <authorList>
            <person name="Dohra H."/>
            <person name="Kodani S."/>
        </authorList>
    </citation>
    <scope>NUCLEOTIDE SEQUENCE [LARGE SCALE GENOMIC DNA]</scope>
    <source>
        <strain evidence="2">NBRC 3561</strain>
    </source>
</reference>
<sequence>MGSVLGLAAVAAVGTWVYGAYSMSDPATTILAGIRVDGSRVSVKMPTCPTDKVGMVEVYDSDSEKLLWRASSPKTSEGKRGVITLWNADDFLKTSSGAQPKTLPANLDVSVTFAGVEDGTGDVFNVRKVKAAHVPDGQYWTRDGSRTAVQIDAQFNCHDSN</sequence>
<evidence type="ECO:0000313" key="2">
    <source>
        <dbReference type="Proteomes" id="UP000217446"/>
    </source>
</evidence>
<keyword evidence="2" id="KW-1185">Reference proteome</keyword>
<organism evidence="1 2">
    <name type="scientific">Streptomyces olivochromogenes</name>
    <dbReference type="NCBI Taxonomy" id="1963"/>
    <lineage>
        <taxon>Bacteria</taxon>
        <taxon>Bacillati</taxon>
        <taxon>Actinomycetota</taxon>
        <taxon>Actinomycetes</taxon>
        <taxon>Kitasatosporales</taxon>
        <taxon>Streptomycetaceae</taxon>
        <taxon>Streptomyces</taxon>
    </lineage>
</organism>
<dbReference type="AlphaFoldDB" id="A0A250VSV2"/>
<protein>
    <recommendedName>
        <fullName evidence="3">Lipoprotein</fullName>
    </recommendedName>
</protein>
<gene>
    <name evidence="1" type="ORF">SO3561_08736</name>
</gene>
<dbReference type="Proteomes" id="UP000217446">
    <property type="component" value="Unassembled WGS sequence"/>
</dbReference>
<accession>A0A250VSV2</accession>
<dbReference type="STRING" id="1963.AQJ27_36140"/>
<dbReference type="EMBL" id="BDQI01000033">
    <property type="protein sequence ID" value="GAX57166.1"/>
    <property type="molecule type" value="Genomic_DNA"/>
</dbReference>
<evidence type="ECO:0008006" key="3">
    <source>
        <dbReference type="Google" id="ProtNLM"/>
    </source>
</evidence>